<keyword evidence="3" id="KW-1185">Reference proteome</keyword>
<dbReference type="EMBL" id="BMED01000004">
    <property type="protein sequence ID" value="GGC87732.1"/>
    <property type="molecule type" value="Genomic_DNA"/>
</dbReference>
<evidence type="ECO:0000313" key="3">
    <source>
        <dbReference type="Proteomes" id="UP000637423"/>
    </source>
</evidence>
<comment type="caution">
    <text evidence="2">The sequence shown here is derived from an EMBL/GenBank/DDBJ whole genome shotgun (WGS) entry which is preliminary data.</text>
</comment>
<keyword evidence="1" id="KW-1133">Transmembrane helix</keyword>
<organism evidence="2 3">
    <name type="scientific">Undibacterium terreum</name>
    <dbReference type="NCBI Taxonomy" id="1224302"/>
    <lineage>
        <taxon>Bacteria</taxon>
        <taxon>Pseudomonadati</taxon>
        <taxon>Pseudomonadota</taxon>
        <taxon>Betaproteobacteria</taxon>
        <taxon>Burkholderiales</taxon>
        <taxon>Oxalobacteraceae</taxon>
        <taxon>Undibacterium</taxon>
    </lineage>
</organism>
<dbReference type="RefSeq" id="WP_229751236.1">
    <property type="nucleotide sequence ID" value="NZ_BMED01000004.1"/>
</dbReference>
<reference evidence="2" key="1">
    <citation type="journal article" date="2014" name="Int. J. Syst. Evol. Microbiol.">
        <title>Complete genome sequence of Corynebacterium casei LMG S-19264T (=DSM 44701T), isolated from a smear-ripened cheese.</title>
        <authorList>
            <consortium name="US DOE Joint Genome Institute (JGI-PGF)"/>
            <person name="Walter F."/>
            <person name="Albersmeier A."/>
            <person name="Kalinowski J."/>
            <person name="Ruckert C."/>
        </authorList>
    </citation>
    <scope>NUCLEOTIDE SEQUENCE</scope>
    <source>
        <strain evidence="2">CGMCC 1.10998</strain>
    </source>
</reference>
<evidence type="ECO:0000313" key="2">
    <source>
        <dbReference type="EMBL" id="GGC87732.1"/>
    </source>
</evidence>
<protein>
    <submittedName>
        <fullName evidence="2">Type II secretion system pseudopilin TklG</fullName>
    </submittedName>
</protein>
<feature type="transmembrane region" description="Helical" evidence="1">
    <location>
        <begin position="24"/>
        <end position="44"/>
    </location>
</feature>
<name>A0A916UTP6_9BURK</name>
<gene>
    <name evidence="2" type="primary">tklG</name>
    <name evidence="2" type="ORF">GCM10011396_38690</name>
</gene>
<dbReference type="Proteomes" id="UP000637423">
    <property type="component" value="Unassembled WGS sequence"/>
</dbReference>
<sequence>MAHHLRKGKVGPVLRWTTVHGKGFAYLALLILLAIIGIASAATLQLGSLMQKRDAEDQLLIIGNEFRNALISYAAATPSGNSIAPPDLQALLKDNRFPNPKRHLRKLYNDPVTGKPEWGVVLTIDGKGVQGVHSLSTARPIKIGNFSPEFQGFEDKNSYADWVFSAINPSKAPITSQN</sequence>
<reference evidence="2" key="2">
    <citation type="submission" date="2020-09" db="EMBL/GenBank/DDBJ databases">
        <authorList>
            <person name="Sun Q."/>
            <person name="Zhou Y."/>
        </authorList>
    </citation>
    <scope>NUCLEOTIDE SEQUENCE</scope>
    <source>
        <strain evidence="2">CGMCC 1.10998</strain>
    </source>
</reference>
<keyword evidence="1" id="KW-0812">Transmembrane</keyword>
<dbReference type="AlphaFoldDB" id="A0A916UTP6"/>
<proteinExistence type="predicted"/>
<evidence type="ECO:0000256" key="1">
    <source>
        <dbReference type="SAM" id="Phobius"/>
    </source>
</evidence>
<accession>A0A916UTP6</accession>
<keyword evidence="1" id="KW-0472">Membrane</keyword>